<evidence type="ECO:0000313" key="2">
    <source>
        <dbReference type="EMBL" id="KAH9421874.1"/>
    </source>
</evidence>
<keyword evidence="1" id="KW-0472">Membrane</keyword>
<keyword evidence="3" id="KW-1185">Reference proteome</keyword>
<keyword evidence="1" id="KW-1133">Transmembrane helix</keyword>
<feature type="non-terminal residue" evidence="2">
    <location>
        <position position="1"/>
    </location>
</feature>
<accession>A0ABQ8JH15</accession>
<gene>
    <name evidence="2" type="ORF">DERP_002164</name>
</gene>
<sequence length="147" mass="17269">KFTVTVTVQNNNNKDDNNDKSTLIRIKKILSKFSVNIIKELHKQQASCIVLEFFQHYGIAYPFLFFVIMFINGKKRIYLNNNNNNQSHKCVMSCRKKTTLSSCKILCFINFFEEEEKNRWIRWNLVVCLSITFICDSILDGDLNSNL</sequence>
<comment type="caution">
    <text evidence="2">The sequence shown here is derived from an EMBL/GenBank/DDBJ whole genome shotgun (WGS) entry which is preliminary data.</text>
</comment>
<reference evidence="2 3" key="1">
    <citation type="journal article" date="2018" name="J. Allergy Clin. Immunol.">
        <title>High-quality assembly of Dermatophagoides pteronyssinus genome and transcriptome reveals a wide range of novel allergens.</title>
        <authorList>
            <person name="Liu X.Y."/>
            <person name="Yang K.Y."/>
            <person name="Wang M.Q."/>
            <person name="Kwok J.S."/>
            <person name="Zeng X."/>
            <person name="Yang Z."/>
            <person name="Xiao X.J."/>
            <person name="Lau C.P."/>
            <person name="Li Y."/>
            <person name="Huang Z.M."/>
            <person name="Ba J.G."/>
            <person name="Yim A.K."/>
            <person name="Ouyang C.Y."/>
            <person name="Ngai S.M."/>
            <person name="Chan T.F."/>
            <person name="Leung E.L."/>
            <person name="Liu L."/>
            <person name="Liu Z.G."/>
            <person name="Tsui S.K."/>
        </authorList>
    </citation>
    <scope>NUCLEOTIDE SEQUENCE [LARGE SCALE GENOMIC DNA]</scope>
    <source>
        <strain evidence="2">Derp</strain>
    </source>
</reference>
<reference evidence="2 3" key="2">
    <citation type="journal article" date="2022" name="Mol. Biol. Evol.">
        <title>Comparative Genomics Reveals Insights into the Divergent Evolution of Astigmatic Mites and Household Pest Adaptations.</title>
        <authorList>
            <person name="Xiong Q."/>
            <person name="Wan A.T."/>
            <person name="Liu X."/>
            <person name="Fung C.S."/>
            <person name="Xiao X."/>
            <person name="Malainual N."/>
            <person name="Hou J."/>
            <person name="Wang L."/>
            <person name="Wang M."/>
            <person name="Yang K.Y."/>
            <person name="Cui Y."/>
            <person name="Leung E.L."/>
            <person name="Nong W."/>
            <person name="Shin S.K."/>
            <person name="Au S.W."/>
            <person name="Jeong K.Y."/>
            <person name="Chew F.T."/>
            <person name="Hui J.H."/>
            <person name="Leung T.F."/>
            <person name="Tungtrongchitr A."/>
            <person name="Zhong N."/>
            <person name="Liu Z."/>
            <person name="Tsui S.K."/>
        </authorList>
    </citation>
    <scope>NUCLEOTIDE SEQUENCE [LARGE SCALE GENOMIC DNA]</scope>
    <source>
        <strain evidence="2">Derp</strain>
    </source>
</reference>
<feature type="transmembrane region" description="Helical" evidence="1">
    <location>
        <begin position="53"/>
        <end position="71"/>
    </location>
</feature>
<evidence type="ECO:0000313" key="3">
    <source>
        <dbReference type="Proteomes" id="UP000887458"/>
    </source>
</evidence>
<name>A0ABQ8JH15_DERPT</name>
<dbReference type="Proteomes" id="UP000887458">
    <property type="component" value="Unassembled WGS sequence"/>
</dbReference>
<protein>
    <submittedName>
        <fullName evidence="2">Uncharacterized protein</fullName>
    </submittedName>
</protein>
<evidence type="ECO:0000256" key="1">
    <source>
        <dbReference type="SAM" id="Phobius"/>
    </source>
</evidence>
<organism evidence="2 3">
    <name type="scientific">Dermatophagoides pteronyssinus</name>
    <name type="common">European house dust mite</name>
    <dbReference type="NCBI Taxonomy" id="6956"/>
    <lineage>
        <taxon>Eukaryota</taxon>
        <taxon>Metazoa</taxon>
        <taxon>Ecdysozoa</taxon>
        <taxon>Arthropoda</taxon>
        <taxon>Chelicerata</taxon>
        <taxon>Arachnida</taxon>
        <taxon>Acari</taxon>
        <taxon>Acariformes</taxon>
        <taxon>Sarcoptiformes</taxon>
        <taxon>Astigmata</taxon>
        <taxon>Psoroptidia</taxon>
        <taxon>Analgoidea</taxon>
        <taxon>Pyroglyphidae</taxon>
        <taxon>Dermatophagoidinae</taxon>
        <taxon>Dermatophagoides</taxon>
    </lineage>
</organism>
<keyword evidence="1" id="KW-0812">Transmembrane</keyword>
<proteinExistence type="predicted"/>
<dbReference type="EMBL" id="NJHN03000037">
    <property type="protein sequence ID" value="KAH9421874.1"/>
    <property type="molecule type" value="Genomic_DNA"/>
</dbReference>